<evidence type="ECO:0000256" key="1">
    <source>
        <dbReference type="SAM" id="MobiDB-lite"/>
    </source>
</evidence>
<evidence type="ECO:0000313" key="2">
    <source>
        <dbReference type="EMBL" id="QOY61265.1"/>
    </source>
</evidence>
<feature type="region of interest" description="Disordered" evidence="1">
    <location>
        <begin position="57"/>
        <end position="77"/>
    </location>
</feature>
<organism evidence="2 3">
    <name type="scientific">Thermophilibacter immobilis</name>
    <dbReference type="NCBI Taxonomy" id="2779519"/>
    <lineage>
        <taxon>Bacteria</taxon>
        <taxon>Bacillati</taxon>
        <taxon>Actinomycetota</taxon>
        <taxon>Coriobacteriia</taxon>
        <taxon>Coriobacteriales</taxon>
        <taxon>Atopobiaceae</taxon>
        <taxon>Thermophilibacter</taxon>
    </lineage>
</organism>
<keyword evidence="3" id="KW-1185">Reference proteome</keyword>
<name>A0A7S7M9N7_9ACTN</name>
<dbReference type="RefSeq" id="WP_194372421.1">
    <property type="nucleotide sequence ID" value="NZ_CP063767.1"/>
</dbReference>
<accession>A0A7S7M9N7</accession>
<evidence type="ECO:0000313" key="3">
    <source>
        <dbReference type="Proteomes" id="UP000593735"/>
    </source>
</evidence>
<proteinExistence type="predicted"/>
<reference evidence="2 3" key="1">
    <citation type="submission" date="2020-10" db="EMBL/GenBank/DDBJ databases">
        <title>Olsenella immobilis sp.nov., isolated from the mud in a fermentation cellar used for the production of Chinese strong-flavoured liquor.</title>
        <authorList>
            <person name="Lu L."/>
        </authorList>
    </citation>
    <scope>NUCLEOTIDE SEQUENCE [LARGE SCALE GENOMIC DNA]</scope>
    <source>
        <strain evidence="2 3">LZLJ-2</strain>
    </source>
</reference>
<protein>
    <submittedName>
        <fullName evidence="2">Uncharacterized protein</fullName>
    </submittedName>
</protein>
<dbReference type="Proteomes" id="UP000593735">
    <property type="component" value="Chromosome"/>
</dbReference>
<dbReference type="EMBL" id="CP063767">
    <property type="protein sequence ID" value="QOY61265.1"/>
    <property type="molecule type" value="Genomic_DNA"/>
</dbReference>
<dbReference type="AlphaFoldDB" id="A0A7S7M9N7"/>
<gene>
    <name evidence="2" type="ORF">INP52_03450</name>
</gene>
<dbReference type="KEGG" id="tio:INP52_03450"/>
<sequence length="143" mass="16160">MALYWPQARMALEYAEFERREQDYPAQTLVITMREDQADDPAFAEAMRCLVTMRALSETNRSSERAEGPEAGAGDKGYYDRAAEAESLFEKLFCERQEDSPLEEGMLEDALLERLDSCGRMRAEGTSEAPLVVNSFGEVVIYP</sequence>